<evidence type="ECO:0000313" key="2">
    <source>
        <dbReference type="Proteomes" id="UP000585836"/>
    </source>
</evidence>
<organism evidence="1 2">
    <name type="scientific">Streptomyces echinatus</name>
    <dbReference type="NCBI Taxonomy" id="67293"/>
    <lineage>
        <taxon>Bacteria</taxon>
        <taxon>Bacillati</taxon>
        <taxon>Actinomycetota</taxon>
        <taxon>Actinomycetes</taxon>
        <taxon>Kitasatosporales</taxon>
        <taxon>Streptomycetaceae</taxon>
        <taxon>Streptomyces</taxon>
    </lineage>
</organism>
<comment type="caution">
    <text evidence="1">The sequence shown here is derived from an EMBL/GenBank/DDBJ whole genome shotgun (WGS) entry which is preliminary data.</text>
</comment>
<evidence type="ECO:0000313" key="1">
    <source>
        <dbReference type="EMBL" id="MBB5927283.1"/>
    </source>
</evidence>
<dbReference type="Proteomes" id="UP000585836">
    <property type="component" value="Unassembled WGS sequence"/>
</dbReference>
<dbReference type="AlphaFoldDB" id="A0A7W9PTQ3"/>
<sequence>MKIFASRRRRVGWAVGGLLLTLAIAAQVVYSTGIYASWRDQRSLDAACDGTLAQGGLDAALNSSHTRARTDDDSDYLAACLLNRPDTGEHGGALEIRLRWSDRSAASEVLAPFGRNTNGVKGQAAPLGNGWPGFVRYDGYAQVVVALDCRNDADRALVAYGDLVRWPEDAREKGPVLTGLGRVTTETAQQAAAKYGCRATGGRQLTQVKLPSSASGSAAPAPLARAEGSCVALRGLAGQASRAGTPAAAGYPADTRTPQVNCFLLTAAGKPGYGLYGYYGAMAKDFRSTGSAVPGDDRVTATAHCPGSAQEAVFVLYRLYDGDTGDPPVRHYSASFARSALKAFADHEAGQRGCTGVRLNPVPV</sequence>
<accession>A0A7W9PTQ3</accession>
<reference evidence="1 2" key="1">
    <citation type="submission" date="2020-08" db="EMBL/GenBank/DDBJ databases">
        <title>Genomic Encyclopedia of Type Strains, Phase III (KMG-III): the genomes of soil and plant-associated and newly described type strains.</title>
        <authorList>
            <person name="Whitman W."/>
        </authorList>
    </citation>
    <scope>NUCLEOTIDE SEQUENCE [LARGE SCALE GENOMIC DNA]</scope>
    <source>
        <strain evidence="1 2">CECT 3313</strain>
    </source>
</reference>
<dbReference type="RefSeq" id="WP_184964742.1">
    <property type="nucleotide sequence ID" value="NZ_BAAAWF010000095.1"/>
</dbReference>
<name>A0A7W9PTQ3_9ACTN</name>
<gene>
    <name evidence="1" type="ORF">FHS34_002741</name>
</gene>
<keyword evidence="2" id="KW-1185">Reference proteome</keyword>
<proteinExistence type="predicted"/>
<dbReference type="EMBL" id="JACHJK010000004">
    <property type="protein sequence ID" value="MBB5927283.1"/>
    <property type="molecule type" value="Genomic_DNA"/>
</dbReference>
<protein>
    <submittedName>
        <fullName evidence="1">Uncharacterized protein</fullName>
    </submittedName>
</protein>